<keyword evidence="3" id="KW-0804">Transcription</keyword>
<dbReference type="InterPro" id="IPR008920">
    <property type="entry name" value="TF_FadR/GntR_C"/>
</dbReference>
<feature type="domain" description="HTH gntR-type" evidence="4">
    <location>
        <begin position="11"/>
        <end position="78"/>
    </location>
</feature>
<reference evidence="6" key="1">
    <citation type="submission" date="2016-10" db="EMBL/GenBank/DDBJ databases">
        <authorList>
            <person name="Varghese N."/>
            <person name="Submissions S."/>
        </authorList>
    </citation>
    <scope>NUCLEOTIDE SEQUENCE [LARGE SCALE GENOMIC DNA]</scope>
    <source>
        <strain evidence="6">NLAE-zl-G277</strain>
    </source>
</reference>
<dbReference type="SMART" id="SM00345">
    <property type="entry name" value="HTH_GNTR"/>
    <property type="match status" value="1"/>
</dbReference>
<keyword evidence="2" id="KW-0238">DNA-binding</keyword>
<proteinExistence type="predicted"/>
<dbReference type="RefSeq" id="WP_092362747.1">
    <property type="nucleotide sequence ID" value="NZ_CABJCG010000009.1"/>
</dbReference>
<accession>A0A1I0F9J0</accession>
<dbReference type="GO" id="GO:0003700">
    <property type="term" value="F:DNA-binding transcription factor activity"/>
    <property type="evidence" value="ECO:0007669"/>
    <property type="project" value="InterPro"/>
</dbReference>
<protein>
    <submittedName>
        <fullName evidence="5">Transcriptional regulator, GntR family</fullName>
    </submittedName>
</protein>
<dbReference type="InterPro" id="IPR000524">
    <property type="entry name" value="Tscrpt_reg_HTH_GntR"/>
</dbReference>
<dbReference type="InterPro" id="IPR036388">
    <property type="entry name" value="WH-like_DNA-bd_sf"/>
</dbReference>
<keyword evidence="6" id="KW-1185">Reference proteome</keyword>
<dbReference type="InterPro" id="IPR036390">
    <property type="entry name" value="WH_DNA-bd_sf"/>
</dbReference>
<dbReference type="Proteomes" id="UP000198508">
    <property type="component" value="Unassembled WGS sequence"/>
</dbReference>
<gene>
    <name evidence="5" type="ORF">SAMN05216313_10828</name>
</gene>
<keyword evidence="1" id="KW-0805">Transcription regulation</keyword>
<dbReference type="EMBL" id="FOIM01000008">
    <property type="protein sequence ID" value="SET53796.1"/>
    <property type="molecule type" value="Genomic_DNA"/>
</dbReference>
<dbReference type="SUPFAM" id="SSF46785">
    <property type="entry name" value="Winged helix' DNA-binding domain"/>
    <property type="match status" value="1"/>
</dbReference>
<dbReference type="CDD" id="cd07377">
    <property type="entry name" value="WHTH_GntR"/>
    <property type="match status" value="1"/>
</dbReference>
<dbReference type="GO" id="GO:0003677">
    <property type="term" value="F:DNA binding"/>
    <property type="evidence" value="ECO:0007669"/>
    <property type="project" value="UniProtKB-KW"/>
</dbReference>
<organism evidence="5 6">
    <name type="scientific">Enterocloster lavalensis</name>
    <dbReference type="NCBI Taxonomy" id="460384"/>
    <lineage>
        <taxon>Bacteria</taxon>
        <taxon>Bacillati</taxon>
        <taxon>Bacillota</taxon>
        <taxon>Clostridia</taxon>
        <taxon>Lachnospirales</taxon>
        <taxon>Lachnospiraceae</taxon>
        <taxon>Enterocloster</taxon>
    </lineage>
</organism>
<dbReference type="Pfam" id="PF00392">
    <property type="entry name" value="GntR"/>
    <property type="match status" value="1"/>
</dbReference>
<evidence type="ECO:0000256" key="2">
    <source>
        <dbReference type="ARBA" id="ARBA00023125"/>
    </source>
</evidence>
<dbReference type="SUPFAM" id="SSF48008">
    <property type="entry name" value="GntR ligand-binding domain-like"/>
    <property type="match status" value="1"/>
</dbReference>
<evidence type="ECO:0000313" key="5">
    <source>
        <dbReference type="EMBL" id="SET53796.1"/>
    </source>
</evidence>
<dbReference type="STRING" id="460384.SAMN05216313_10828"/>
<dbReference type="Gene3D" id="1.10.10.10">
    <property type="entry name" value="Winged helix-like DNA-binding domain superfamily/Winged helix DNA-binding domain"/>
    <property type="match status" value="1"/>
</dbReference>
<name>A0A1I0F9J0_9FIRM</name>
<evidence type="ECO:0000259" key="4">
    <source>
        <dbReference type="PROSITE" id="PS50949"/>
    </source>
</evidence>
<dbReference type="PROSITE" id="PS50949">
    <property type="entry name" value="HTH_GNTR"/>
    <property type="match status" value="1"/>
</dbReference>
<sequence>MLEIAPRQNDQSLKQYVFATLSQNIVRLNLKPGEKLNEAEISELLGISRTPIREALLDLAEKKLVVIRPRSGTFVSFIDMDIVAQFLYLRTVVERDLSRMACDCLSPDDIDRLHENIAIQKYYYETSKPNKLLECDIRFHGEIYRICKKEFLSDVISNLSIHFDRIRYLSMTKREFILKISEHENYLHALENGDVQAAMAISDEHMAHTFEDYEWIKEAFPHYIGSSEG</sequence>
<dbReference type="PANTHER" id="PTHR43537:SF51">
    <property type="entry name" value="HTH-TYPE TRANSCRIPTIONAL REGULATOR LGOR-RELATED"/>
    <property type="match status" value="1"/>
</dbReference>
<dbReference type="PANTHER" id="PTHR43537">
    <property type="entry name" value="TRANSCRIPTIONAL REGULATOR, GNTR FAMILY"/>
    <property type="match status" value="1"/>
</dbReference>
<evidence type="ECO:0000256" key="3">
    <source>
        <dbReference type="ARBA" id="ARBA00023163"/>
    </source>
</evidence>
<dbReference type="InterPro" id="IPR011711">
    <property type="entry name" value="GntR_C"/>
</dbReference>
<dbReference type="AlphaFoldDB" id="A0A1I0F9J0"/>
<evidence type="ECO:0000313" key="6">
    <source>
        <dbReference type="Proteomes" id="UP000198508"/>
    </source>
</evidence>
<dbReference type="SMART" id="SM00895">
    <property type="entry name" value="FCD"/>
    <property type="match status" value="1"/>
</dbReference>
<dbReference type="Pfam" id="PF07729">
    <property type="entry name" value="FCD"/>
    <property type="match status" value="1"/>
</dbReference>
<dbReference type="Gene3D" id="1.20.120.530">
    <property type="entry name" value="GntR ligand-binding domain-like"/>
    <property type="match status" value="1"/>
</dbReference>
<evidence type="ECO:0000256" key="1">
    <source>
        <dbReference type="ARBA" id="ARBA00023015"/>
    </source>
</evidence>
<dbReference type="GeneID" id="93278029"/>